<sequence>MELIKIQEKEGKKLVNARDLYSFLGVKAEFTTWIKRMLDYGFTENHDYSSFDKIVKREKGATTLKEYAITLDMAKEISMIQRSEKGRKARRYFIECEKKLNNKFAIPQTLKEALLLAYKQEERIEQLKAKEKVADRLLSSSIAVSLGEFTKCYCDELHNIGQNQLFKLLRSRKHLINCKDSLKHNTPYQKYIDSGYYQVIQRPYKKGDEDSYSLQTLITPKGQNWILKNLDNLLEANRQGCKFSKKNNR</sequence>
<evidence type="ECO:0000259" key="2">
    <source>
        <dbReference type="Pfam" id="PF08346"/>
    </source>
</evidence>
<evidence type="ECO:0008006" key="5">
    <source>
        <dbReference type="Google" id="ProtNLM"/>
    </source>
</evidence>
<dbReference type="Pfam" id="PF03374">
    <property type="entry name" value="ANT"/>
    <property type="match status" value="1"/>
</dbReference>
<dbReference type="STRING" id="915059.NH26_10320"/>
<dbReference type="InterPro" id="IPR013557">
    <property type="entry name" value="AntA/B_antirep"/>
</dbReference>
<keyword evidence="4" id="KW-1185">Reference proteome</keyword>
<gene>
    <name evidence="3" type="ORF">NH26_10320</name>
</gene>
<dbReference type="Pfam" id="PF08346">
    <property type="entry name" value="AntA"/>
    <property type="match status" value="1"/>
</dbReference>
<dbReference type="PANTHER" id="PTHR36180">
    <property type="entry name" value="DNA-BINDING PROTEIN-RELATED-RELATED"/>
    <property type="match status" value="1"/>
</dbReference>
<evidence type="ECO:0000259" key="1">
    <source>
        <dbReference type="Pfam" id="PF03374"/>
    </source>
</evidence>
<feature type="domain" description="Antirepressor protein C-terminal" evidence="1">
    <location>
        <begin position="121"/>
        <end position="231"/>
    </location>
</feature>
<reference evidence="3 4" key="1">
    <citation type="journal article" date="2012" name="Int. J. Syst. Evol. Microbiol.">
        <title>Flammeovirga pacifica sp. nov., isolated from deep-sea sediment.</title>
        <authorList>
            <person name="Xu H."/>
            <person name="Fu Y."/>
            <person name="Yang N."/>
            <person name="Ding Z."/>
            <person name="Lai Q."/>
            <person name="Zeng R."/>
        </authorList>
    </citation>
    <scope>NUCLEOTIDE SEQUENCE [LARGE SCALE GENOMIC DNA]</scope>
    <source>
        <strain evidence="4">DSM 24597 / LMG 26175 / WPAGA1</strain>
    </source>
</reference>
<feature type="domain" description="AntA/AntB antirepressor" evidence="2">
    <location>
        <begin position="15"/>
        <end position="83"/>
    </location>
</feature>
<dbReference type="PANTHER" id="PTHR36180:SF1">
    <property type="entry name" value="ANTA_ANTB ANTIREPRESSOR DOMAIN-CONTAINING PROTEIN"/>
    <property type="match status" value="1"/>
</dbReference>
<dbReference type="EMBL" id="JRYR02000001">
    <property type="protein sequence ID" value="OHX66723.1"/>
    <property type="molecule type" value="Genomic_DNA"/>
</dbReference>
<name>A0A1S1Z0L5_FLAPC</name>
<dbReference type="GO" id="GO:0003677">
    <property type="term" value="F:DNA binding"/>
    <property type="evidence" value="ECO:0007669"/>
    <property type="project" value="InterPro"/>
</dbReference>
<evidence type="ECO:0000313" key="4">
    <source>
        <dbReference type="Proteomes" id="UP000179797"/>
    </source>
</evidence>
<comment type="caution">
    <text evidence="3">The sequence shown here is derived from an EMBL/GenBank/DDBJ whole genome shotgun (WGS) entry which is preliminary data.</text>
</comment>
<protein>
    <recommendedName>
        <fullName evidence="5">AntA/AntB antirepressor domain-containing protein</fullName>
    </recommendedName>
</protein>
<organism evidence="3 4">
    <name type="scientific">Flammeovirga pacifica</name>
    <dbReference type="NCBI Taxonomy" id="915059"/>
    <lineage>
        <taxon>Bacteria</taxon>
        <taxon>Pseudomonadati</taxon>
        <taxon>Bacteroidota</taxon>
        <taxon>Cytophagia</taxon>
        <taxon>Cytophagales</taxon>
        <taxon>Flammeovirgaceae</taxon>
        <taxon>Flammeovirga</taxon>
    </lineage>
</organism>
<accession>A0A1S1Z0L5</accession>
<dbReference type="Proteomes" id="UP000179797">
    <property type="component" value="Unassembled WGS sequence"/>
</dbReference>
<proteinExistence type="predicted"/>
<dbReference type="RefSeq" id="WP_044229236.1">
    <property type="nucleotide sequence ID" value="NZ_JRYR02000001.1"/>
</dbReference>
<dbReference type="InterPro" id="IPR005039">
    <property type="entry name" value="Ant_C"/>
</dbReference>
<dbReference type="AlphaFoldDB" id="A0A1S1Z0L5"/>
<dbReference type="OrthoDB" id="9812611at2"/>
<evidence type="ECO:0000313" key="3">
    <source>
        <dbReference type="EMBL" id="OHX66723.1"/>
    </source>
</evidence>